<protein>
    <submittedName>
        <fullName evidence="1">Uncharacterized protein</fullName>
    </submittedName>
</protein>
<evidence type="ECO:0000313" key="2">
    <source>
        <dbReference type="Proteomes" id="UP001054945"/>
    </source>
</evidence>
<gene>
    <name evidence="1" type="ORF">CEXT_416651</name>
</gene>
<reference evidence="1 2" key="1">
    <citation type="submission" date="2021-06" db="EMBL/GenBank/DDBJ databases">
        <title>Caerostris extrusa draft genome.</title>
        <authorList>
            <person name="Kono N."/>
            <person name="Arakawa K."/>
        </authorList>
    </citation>
    <scope>NUCLEOTIDE SEQUENCE [LARGE SCALE GENOMIC DNA]</scope>
</reference>
<dbReference type="AlphaFoldDB" id="A0AAV4N9I1"/>
<comment type="caution">
    <text evidence="1">The sequence shown here is derived from an EMBL/GenBank/DDBJ whole genome shotgun (WGS) entry which is preliminary data.</text>
</comment>
<organism evidence="1 2">
    <name type="scientific">Caerostris extrusa</name>
    <name type="common">Bark spider</name>
    <name type="synonym">Caerostris bankana</name>
    <dbReference type="NCBI Taxonomy" id="172846"/>
    <lineage>
        <taxon>Eukaryota</taxon>
        <taxon>Metazoa</taxon>
        <taxon>Ecdysozoa</taxon>
        <taxon>Arthropoda</taxon>
        <taxon>Chelicerata</taxon>
        <taxon>Arachnida</taxon>
        <taxon>Araneae</taxon>
        <taxon>Araneomorphae</taxon>
        <taxon>Entelegynae</taxon>
        <taxon>Araneoidea</taxon>
        <taxon>Araneidae</taxon>
        <taxon>Caerostris</taxon>
    </lineage>
</organism>
<accession>A0AAV4N9I1</accession>
<name>A0AAV4N9I1_CAEEX</name>
<proteinExistence type="predicted"/>
<dbReference type="EMBL" id="BPLR01020587">
    <property type="protein sequence ID" value="GIX80351.1"/>
    <property type="molecule type" value="Genomic_DNA"/>
</dbReference>
<sequence length="117" mass="13647">MNLTLIRDSKYSYYNPNTFLELEWGQMQTISKTDSLKAKRHAYFRFNFPSHYMRLPENAIQADLIWEHNIIGSSSVPSTIIQLRATPKRFLRFHLFTLSDCPVNMALGAHATRGSYF</sequence>
<keyword evidence="2" id="KW-1185">Reference proteome</keyword>
<dbReference type="Proteomes" id="UP001054945">
    <property type="component" value="Unassembled WGS sequence"/>
</dbReference>
<evidence type="ECO:0000313" key="1">
    <source>
        <dbReference type="EMBL" id="GIX80351.1"/>
    </source>
</evidence>